<keyword evidence="5 6" id="KW-0472">Membrane</keyword>
<reference evidence="8" key="1">
    <citation type="journal article" date="2014" name="Int. J. Syst. Evol. Microbiol.">
        <title>Complete genome sequence of Corynebacterium casei LMG S-19264T (=DSM 44701T), isolated from a smear-ripened cheese.</title>
        <authorList>
            <consortium name="US DOE Joint Genome Institute (JGI-PGF)"/>
            <person name="Walter F."/>
            <person name="Albersmeier A."/>
            <person name="Kalinowski J."/>
            <person name="Ruckert C."/>
        </authorList>
    </citation>
    <scope>NUCLEOTIDE SEQUENCE</scope>
    <source>
        <strain evidence="8">CGMCC 1.12153</strain>
    </source>
</reference>
<feature type="transmembrane region" description="Helical" evidence="6">
    <location>
        <begin position="365"/>
        <end position="386"/>
    </location>
</feature>
<organism evidence="8 9">
    <name type="scientific">Halobacillus andaensis</name>
    <dbReference type="NCBI Taxonomy" id="1176239"/>
    <lineage>
        <taxon>Bacteria</taxon>
        <taxon>Bacillati</taxon>
        <taxon>Bacillota</taxon>
        <taxon>Bacilli</taxon>
        <taxon>Bacillales</taxon>
        <taxon>Bacillaceae</taxon>
        <taxon>Halobacillus</taxon>
    </lineage>
</organism>
<feature type="transmembrane region" description="Helical" evidence="6">
    <location>
        <begin position="101"/>
        <end position="119"/>
    </location>
</feature>
<dbReference type="PROSITE" id="PS50850">
    <property type="entry name" value="MFS"/>
    <property type="match status" value="1"/>
</dbReference>
<feature type="transmembrane region" description="Helical" evidence="6">
    <location>
        <begin position="78"/>
        <end position="95"/>
    </location>
</feature>
<evidence type="ECO:0000256" key="5">
    <source>
        <dbReference type="ARBA" id="ARBA00023136"/>
    </source>
</evidence>
<evidence type="ECO:0000256" key="2">
    <source>
        <dbReference type="ARBA" id="ARBA00022448"/>
    </source>
</evidence>
<name>A0A917B7P0_HALAA</name>
<evidence type="ECO:0000256" key="1">
    <source>
        <dbReference type="ARBA" id="ARBA00004651"/>
    </source>
</evidence>
<dbReference type="InterPro" id="IPR052524">
    <property type="entry name" value="MFS_Cyanate_Porter"/>
</dbReference>
<reference evidence="8" key="2">
    <citation type="submission" date="2020-09" db="EMBL/GenBank/DDBJ databases">
        <authorList>
            <person name="Sun Q."/>
            <person name="Zhou Y."/>
        </authorList>
    </citation>
    <scope>NUCLEOTIDE SEQUENCE</scope>
    <source>
        <strain evidence="8">CGMCC 1.12153</strain>
    </source>
</reference>
<comment type="subcellular location">
    <subcellularLocation>
        <location evidence="1">Cell membrane</location>
        <topology evidence="1">Multi-pass membrane protein</topology>
    </subcellularLocation>
</comment>
<keyword evidence="3 6" id="KW-0812">Transmembrane</keyword>
<evidence type="ECO:0000256" key="3">
    <source>
        <dbReference type="ARBA" id="ARBA00022692"/>
    </source>
</evidence>
<dbReference type="InterPro" id="IPR020846">
    <property type="entry name" value="MFS_dom"/>
</dbReference>
<dbReference type="PANTHER" id="PTHR23523">
    <property type="match status" value="1"/>
</dbReference>
<feature type="transmembrane region" description="Helical" evidence="6">
    <location>
        <begin position="245"/>
        <end position="269"/>
    </location>
</feature>
<keyword evidence="2" id="KW-0813">Transport</keyword>
<dbReference type="Gene3D" id="1.20.1250.20">
    <property type="entry name" value="MFS general substrate transporter like domains"/>
    <property type="match status" value="1"/>
</dbReference>
<dbReference type="CDD" id="cd17339">
    <property type="entry name" value="MFS_NIMT_CynX_like"/>
    <property type="match status" value="1"/>
</dbReference>
<evidence type="ECO:0000259" key="7">
    <source>
        <dbReference type="PROSITE" id="PS50850"/>
    </source>
</evidence>
<dbReference type="GO" id="GO:0005886">
    <property type="term" value="C:plasma membrane"/>
    <property type="evidence" value="ECO:0007669"/>
    <property type="project" value="UniProtKB-SubCell"/>
</dbReference>
<feature type="transmembrane region" description="Helical" evidence="6">
    <location>
        <begin position="168"/>
        <end position="189"/>
    </location>
</feature>
<evidence type="ECO:0000256" key="6">
    <source>
        <dbReference type="SAM" id="Phobius"/>
    </source>
</evidence>
<keyword evidence="4 6" id="KW-1133">Transmembrane helix</keyword>
<keyword evidence="9" id="KW-1185">Reference proteome</keyword>
<dbReference type="PANTHER" id="PTHR23523:SF2">
    <property type="entry name" value="2-NITROIMIDAZOLE TRANSPORTER"/>
    <property type="match status" value="1"/>
</dbReference>
<feature type="transmembrane region" description="Helical" evidence="6">
    <location>
        <begin position="46"/>
        <end position="66"/>
    </location>
</feature>
<dbReference type="InterPro" id="IPR011701">
    <property type="entry name" value="MFS"/>
</dbReference>
<dbReference type="AlphaFoldDB" id="A0A917B7P0"/>
<feature type="transmembrane region" description="Helical" evidence="6">
    <location>
        <begin position="12"/>
        <end position="34"/>
    </location>
</feature>
<dbReference type="SUPFAM" id="SSF103473">
    <property type="entry name" value="MFS general substrate transporter"/>
    <property type="match status" value="1"/>
</dbReference>
<evidence type="ECO:0000256" key="4">
    <source>
        <dbReference type="ARBA" id="ARBA00022989"/>
    </source>
</evidence>
<feature type="transmembrane region" description="Helical" evidence="6">
    <location>
        <begin position="210"/>
        <end position="233"/>
    </location>
</feature>
<dbReference type="EMBL" id="BMEL01000003">
    <property type="protein sequence ID" value="GGF25728.1"/>
    <property type="molecule type" value="Genomic_DNA"/>
</dbReference>
<dbReference type="GO" id="GO:0022857">
    <property type="term" value="F:transmembrane transporter activity"/>
    <property type="evidence" value="ECO:0007669"/>
    <property type="project" value="InterPro"/>
</dbReference>
<proteinExistence type="predicted"/>
<dbReference type="RefSeq" id="WP_188377918.1">
    <property type="nucleotide sequence ID" value="NZ_BMEL01000003.1"/>
</dbReference>
<protein>
    <submittedName>
        <fullName evidence="8">Transporter YycB</fullName>
    </submittedName>
</protein>
<feature type="domain" description="Major facilitator superfamily (MFS) profile" evidence="7">
    <location>
        <begin position="12"/>
        <end position="391"/>
    </location>
</feature>
<dbReference type="Pfam" id="PF07690">
    <property type="entry name" value="MFS_1"/>
    <property type="match status" value="1"/>
</dbReference>
<evidence type="ECO:0000313" key="8">
    <source>
        <dbReference type="EMBL" id="GGF25728.1"/>
    </source>
</evidence>
<dbReference type="Proteomes" id="UP000660110">
    <property type="component" value="Unassembled WGS sequence"/>
</dbReference>
<feature type="transmembrane region" description="Helical" evidence="6">
    <location>
        <begin position="343"/>
        <end position="359"/>
    </location>
</feature>
<feature type="transmembrane region" description="Helical" evidence="6">
    <location>
        <begin position="300"/>
        <end position="323"/>
    </location>
</feature>
<feature type="transmembrane region" description="Helical" evidence="6">
    <location>
        <begin position="276"/>
        <end position="294"/>
    </location>
</feature>
<evidence type="ECO:0000313" key="9">
    <source>
        <dbReference type="Proteomes" id="UP000660110"/>
    </source>
</evidence>
<accession>A0A917B7P0</accession>
<sequence length="400" mass="42658">MFYNPIHKRKWLIVGIVLIALNLRPSLTAVGPLISSIREDLSITNGIAGMLTTLPLIAFAVLSALAPRLGLKVGQGQAIFIGMFVLTVGILVRSIEWVTTLFIGTALIGIGVAICNVLLPSLVKQQFPDKVGLLTGIYSISLSAWAAVGSGISFPLAQRMSSGWQGSLGVWAVLGIIAMVVWIPQTTIKRKPVKIPKINIKNSPLFRSKLAWQVTIFMGMQSFMFYCLITWLPEIMQSRGMTPSTAGWMLSFMQIVGLPGTFITPVLAGRITNQRGIVLSIGILYLIGLSGMLFGSGVVWLTLCIAIIGLAQGSSVSLALTFLSLRASTATQASNLSGMAQSIGYALAAVGPILIGMLYDFTQTWTPGIVIFIGIVVIMVSAGIGAGRDKYIEEVSLAAK</sequence>
<gene>
    <name evidence="8" type="primary">yycB</name>
    <name evidence="8" type="ORF">GCM10010954_25800</name>
</gene>
<comment type="caution">
    <text evidence="8">The sequence shown here is derived from an EMBL/GenBank/DDBJ whole genome shotgun (WGS) entry which is preliminary data.</text>
</comment>
<dbReference type="InterPro" id="IPR036259">
    <property type="entry name" value="MFS_trans_sf"/>
</dbReference>
<feature type="transmembrane region" description="Helical" evidence="6">
    <location>
        <begin position="131"/>
        <end position="156"/>
    </location>
</feature>